<accession>A0A183IM27</accession>
<dbReference type="WBParaSite" id="SBAD_0000486901-mRNA-1">
    <property type="protein sequence ID" value="SBAD_0000486901-mRNA-1"/>
    <property type="gene ID" value="SBAD_0000486901"/>
</dbReference>
<name>A0A183IM27_9BILA</name>
<proteinExistence type="predicted"/>
<reference evidence="3" key="1">
    <citation type="submission" date="2016-06" db="UniProtKB">
        <authorList>
            <consortium name="WormBaseParasite"/>
        </authorList>
    </citation>
    <scope>IDENTIFICATION</scope>
</reference>
<dbReference type="EMBL" id="UZAM01008475">
    <property type="protein sequence ID" value="VDP05122.1"/>
    <property type="molecule type" value="Genomic_DNA"/>
</dbReference>
<evidence type="ECO:0000313" key="3">
    <source>
        <dbReference type="WBParaSite" id="SBAD_0000486901-mRNA-1"/>
    </source>
</evidence>
<evidence type="ECO:0000313" key="1">
    <source>
        <dbReference type="EMBL" id="VDP05122.1"/>
    </source>
</evidence>
<reference evidence="1 2" key="2">
    <citation type="submission" date="2018-11" db="EMBL/GenBank/DDBJ databases">
        <authorList>
            <consortium name="Pathogen Informatics"/>
        </authorList>
    </citation>
    <scope>NUCLEOTIDE SEQUENCE [LARGE SCALE GENOMIC DNA]</scope>
</reference>
<protein>
    <submittedName>
        <fullName evidence="3">DUF4789 domain-containing protein</fullName>
    </submittedName>
</protein>
<dbReference type="Proteomes" id="UP000270296">
    <property type="component" value="Unassembled WGS sequence"/>
</dbReference>
<gene>
    <name evidence="1" type="ORF">SBAD_LOCUS4673</name>
</gene>
<keyword evidence="2" id="KW-1185">Reference proteome</keyword>
<dbReference type="AlphaFoldDB" id="A0A183IM27"/>
<sequence>MLYGTGYFLDSKYASYGEAFREVRNSCELQQSYNSYTCNNNGKVPMLKYWRSEKRPGSHTVMTSENKLRIYGGEDERVWRYRSNKLNEQPQVFARECPSICTPALPNADNQSNAVPIYTMPKFICTNSDFAYNIADHELYISDPKGTEIRNSCQDMKLSISNRCESKASDHQTSWSNVQVRMRNHEY</sequence>
<organism evidence="3">
    <name type="scientific">Soboliphyme baturini</name>
    <dbReference type="NCBI Taxonomy" id="241478"/>
    <lineage>
        <taxon>Eukaryota</taxon>
        <taxon>Metazoa</taxon>
        <taxon>Ecdysozoa</taxon>
        <taxon>Nematoda</taxon>
        <taxon>Enoplea</taxon>
        <taxon>Dorylaimia</taxon>
        <taxon>Dioctophymatida</taxon>
        <taxon>Dioctophymatoidea</taxon>
        <taxon>Soboliphymatidae</taxon>
        <taxon>Soboliphyme</taxon>
    </lineage>
</organism>
<evidence type="ECO:0000313" key="2">
    <source>
        <dbReference type="Proteomes" id="UP000270296"/>
    </source>
</evidence>